<evidence type="ECO:0000256" key="2">
    <source>
        <dbReference type="ARBA" id="ARBA00023125"/>
    </source>
</evidence>
<keyword evidence="2" id="KW-0238">DNA-binding</keyword>
<dbReference type="Pfam" id="PF03472">
    <property type="entry name" value="Autoind_bind"/>
    <property type="match status" value="1"/>
</dbReference>
<dbReference type="PANTHER" id="PTHR44688">
    <property type="entry name" value="DNA-BINDING TRANSCRIPTIONAL ACTIVATOR DEVR_DOSR"/>
    <property type="match status" value="1"/>
</dbReference>
<sequence length="233" mass="26180">MELIDLSSLPNGEGRFTTFLDQICARFELDHAAYAGTNPIAGTIHGYVNYSDDWKSHYVEHGFHRIDPTLHMASRSIAPVDWRRLERDENFQKVFRNAGDFGISDQGLTIPVRGPFGDIGMLSVTRNCPLPEWDKLKEHIIGELQSVAVHVHDTVMRSDVLSQVLRFPPLSTREKEILQWTAAGKSQQDVGDILGISHRTVEVHLRSAREKLYALTTPQAIGRAIALGLIYPL</sequence>
<dbReference type="Proteomes" id="UP001247754">
    <property type="component" value="Unassembled WGS sequence"/>
</dbReference>
<dbReference type="Gene3D" id="1.10.10.10">
    <property type="entry name" value="Winged helix-like DNA-binding domain superfamily/Winged helix DNA-binding domain"/>
    <property type="match status" value="1"/>
</dbReference>
<protein>
    <submittedName>
        <fullName evidence="5">LuxR family transcriptional regulator</fullName>
    </submittedName>
</protein>
<dbReference type="InterPro" id="IPR000792">
    <property type="entry name" value="Tscrpt_reg_LuxR_C"/>
</dbReference>
<proteinExistence type="predicted"/>
<dbReference type="EMBL" id="JAVKPH010000002">
    <property type="protein sequence ID" value="MDR5651641.1"/>
    <property type="molecule type" value="Genomic_DNA"/>
</dbReference>
<dbReference type="InterPro" id="IPR005143">
    <property type="entry name" value="TF_LuxR_autoind-bd_dom"/>
</dbReference>
<comment type="caution">
    <text evidence="5">The sequence shown here is derived from an EMBL/GenBank/DDBJ whole genome shotgun (WGS) entry which is preliminary data.</text>
</comment>
<dbReference type="SUPFAM" id="SSF46894">
    <property type="entry name" value="C-terminal effector domain of the bipartite response regulators"/>
    <property type="match status" value="1"/>
</dbReference>
<dbReference type="SUPFAM" id="SSF75516">
    <property type="entry name" value="Pheromone-binding domain of LuxR-like quorum-sensing transcription factors"/>
    <property type="match status" value="1"/>
</dbReference>
<dbReference type="PROSITE" id="PS50043">
    <property type="entry name" value="HTH_LUXR_2"/>
    <property type="match status" value="1"/>
</dbReference>
<dbReference type="RefSeq" id="WP_310455886.1">
    <property type="nucleotide sequence ID" value="NZ_JAVKPH010000002.1"/>
</dbReference>
<evidence type="ECO:0000313" key="5">
    <source>
        <dbReference type="EMBL" id="MDR5651641.1"/>
    </source>
</evidence>
<dbReference type="Gene3D" id="3.30.450.80">
    <property type="entry name" value="Transcription factor LuxR-like, autoinducer-binding domain"/>
    <property type="match status" value="1"/>
</dbReference>
<dbReference type="InterPro" id="IPR036388">
    <property type="entry name" value="WH-like_DNA-bd_sf"/>
</dbReference>
<keyword evidence="3" id="KW-0804">Transcription</keyword>
<dbReference type="InterPro" id="IPR016032">
    <property type="entry name" value="Sig_transdc_resp-reg_C-effctor"/>
</dbReference>
<gene>
    <name evidence="5" type="ORF">RGD00_03425</name>
</gene>
<dbReference type="Pfam" id="PF00196">
    <property type="entry name" value="GerE"/>
    <property type="match status" value="1"/>
</dbReference>
<reference evidence="5 6" key="1">
    <citation type="submission" date="2023-09" db="EMBL/GenBank/DDBJ databases">
        <title>Xinfangfangia sedmenti sp. nov., isolated the sedment.</title>
        <authorList>
            <person name="Xu L."/>
        </authorList>
    </citation>
    <scope>NUCLEOTIDE SEQUENCE [LARGE SCALE GENOMIC DNA]</scope>
    <source>
        <strain evidence="5 6">LG-4</strain>
    </source>
</reference>
<dbReference type="InterPro" id="IPR036693">
    <property type="entry name" value="TF_LuxR_autoind-bd_dom_sf"/>
</dbReference>
<evidence type="ECO:0000313" key="6">
    <source>
        <dbReference type="Proteomes" id="UP001247754"/>
    </source>
</evidence>
<organism evidence="5 6">
    <name type="scientific">Ruixingdingia sedimenti</name>
    <dbReference type="NCBI Taxonomy" id="3073604"/>
    <lineage>
        <taxon>Bacteria</taxon>
        <taxon>Pseudomonadati</taxon>
        <taxon>Pseudomonadota</taxon>
        <taxon>Alphaproteobacteria</taxon>
        <taxon>Rhodobacterales</taxon>
        <taxon>Paracoccaceae</taxon>
        <taxon>Ruixingdingia</taxon>
    </lineage>
</organism>
<dbReference type="SMART" id="SM00421">
    <property type="entry name" value="HTH_LUXR"/>
    <property type="match status" value="1"/>
</dbReference>
<name>A0ABU1F451_9RHOB</name>
<evidence type="ECO:0000259" key="4">
    <source>
        <dbReference type="PROSITE" id="PS50043"/>
    </source>
</evidence>
<keyword evidence="1" id="KW-0805">Transcription regulation</keyword>
<accession>A0ABU1F451</accession>
<evidence type="ECO:0000256" key="1">
    <source>
        <dbReference type="ARBA" id="ARBA00023015"/>
    </source>
</evidence>
<dbReference type="CDD" id="cd06170">
    <property type="entry name" value="LuxR_C_like"/>
    <property type="match status" value="1"/>
</dbReference>
<evidence type="ECO:0000256" key="3">
    <source>
        <dbReference type="ARBA" id="ARBA00023163"/>
    </source>
</evidence>
<dbReference type="PANTHER" id="PTHR44688:SF16">
    <property type="entry name" value="DNA-BINDING TRANSCRIPTIONAL ACTIVATOR DEVR_DOSR"/>
    <property type="match status" value="1"/>
</dbReference>
<keyword evidence="6" id="KW-1185">Reference proteome</keyword>
<feature type="domain" description="HTH luxR-type" evidence="4">
    <location>
        <begin position="163"/>
        <end position="228"/>
    </location>
</feature>
<dbReference type="PRINTS" id="PR00038">
    <property type="entry name" value="HTHLUXR"/>
</dbReference>